<dbReference type="Proteomes" id="UP000285972">
    <property type="component" value="Unassembled WGS sequence"/>
</dbReference>
<evidence type="ECO:0000256" key="2">
    <source>
        <dbReference type="ARBA" id="ARBA00022908"/>
    </source>
</evidence>
<accession>A0AAE8ERP3</accession>
<dbReference type="Pfam" id="PF22022">
    <property type="entry name" value="Phage_int_M"/>
    <property type="match status" value="1"/>
</dbReference>
<dbReference type="InterPro" id="IPR013762">
    <property type="entry name" value="Integrase-like_cat_sf"/>
</dbReference>
<dbReference type="Gene3D" id="1.10.150.130">
    <property type="match status" value="1"/>
</dbReference>
<evidence type="ECO:0000313" key="8">
    <source>
        <dbReference type="EMBL" id="RLM27616.1"/>
    </source>
</evidence>
<dbReference type="PROSITE" id="PS51898">
    <property type="entry name" value="TYR_RECOMBINASE"/>
    <property type="match status" value="1"/>
</dbReference>
<dbReference type="KEGG" id="bgj:AWC36_15755"/>
<dbReference type="GeneID" id="70908267"/>
<evidence type="ECO:0000256" key="1">
    <source>
        <dbReference type="ARBA" id="ARBA00008857"/>
    </source>
</evidence>
<dbReference type="PANTHER" id="PTHR30629:SF9">
    <property type="entry name" value="PROTEIN INTB-RELATED"/>
    <property type="match status" value="1"/>
</dbReference>
<dbReference type="Gene3D" id="3.30.160.390">
    <property type="entry name" value="Integrase, DNA-binding domain"/>
    <property type="match status" value="1"/>
</dbReference>
<dbReference type="EMBL" id="MJLX01000010">
    <property type="protein sequence ID" value="RLM27616.1"/>
    <property type="molecule type" value="Genomic_DNA"/>
</dbReference>
<dbReference type="InterPro" id="IPR050808">
    <property type="entry name" value="Phage_Integrase"/>
</dbReference>
<dbReference type="InterPro" id="IPR038488">
    <property type="entry name" value="Integrase_DNA-bd_sf"/>
</dbReference>
<keyword evidence="3 5" id="KW-0238">DNA-binding</keyword>
<evidence type="ECO:0000256" key="5">
    <source>
        <dbReference type="PROSITE-ProRule" id="PRU01248"/>
    </source>
</evidence>
<evidence type="ECO:0000259" key="6">
    <source>
        <dbReference type="PROSITE" id="PS51898"/>
    </source>
</evidence>
<sequence length="419" mass="47728">MALTDVKVRNAKPADKPVKLTDGNGMHLLIHPNGSKYWRLQYRFAGKQKLLALGVYPAVSLADARSHRDDARKLIAAGIDPSEKKKSEKVELSGALAFESVARDWHASNINWSETHAERVLNSLTNHVFPVIGKRNITDLKTRDLLQPIKAAEKSGHLEIAARLQQRITAIMRYAVHNSIIDSNPAQDLAGAIATAKRVHRPALPFERITELLSRIESYRGRQLTRLAVRLTLLTFVRSSEMRFARWSEIDFKNALWTIPAERDELQGVKHSSRGSKMKTPHLVPLSKQALATLREIRKLSGDQKIIFIGDHYAYKPMSENTINNALRKMGYDTKTEVCGHGFRSMACSALIESGLWSKDAVERQMSHQERNNVRAAYIHLAEHLDERRLMLQWWADYLNANRERMVRPFEFNKSSVMK</sequence>
<dbReference type="PANTHER" id="PTHR30629">
    <property type="entry name" value="PROPHAGE INTEGRASE"/>
    <property type="match status" value="1"/>
</dbReference>
<dbReference type="InterPro" id="IPR044068">
    <property type="entry name" value="CB"/>
</dbReference>
<dbReference type="AlphaFoldDB" id="A0AAE8ERP3"/>
<evidence type="ECO:0000313" key="9">
    <source>
        <dbReference type="Proteomes" id="UP000285972"/>
    </source>
</evidence>
<dbReference type="InterPro" id="IPR025166">
    <property type="entry name" value="Integrase_DNA_bind_dom"/>
</dbReference>
<comment type="similarity">
    <text evidence="1">Belongs to the 'phage' integrase family.</text>
</comment>
<evidence type="ECO:0000256" key="3">
    <source>
        <dbReference type="ARBA" id="ARBA00023125"/>
    </source>
</evidence>
<feature type="domain" description="Tyr recombinase" evidence="6">
    <location>
        <begin position="199"/>
        <end position="391"/>
    </location>
</feature>
<dbReference type="CDD" id="cd00801">
    <property type="entry name" value="INT_P4_C"/>
    <property type="match status" value="1"/>
</dbReference>
<dbReference type="RefSeq" id="WP_095834920.1">
    <property type="nucleotide sequence ID" value="NZ_CP014137.1"/>
</dbReference>
<dbReference type="InterPro" id="IPR053876">
    <property type="entry name" value="Phage_int_M"/>
</dbReference>
<reference evidence="8 9" key="1">
    <citation type="submission" date="2016-09" db="EMBL/GenBank/DDBJ databases">
        <authorList>
            <person name="Doonan J."/>
            <person name="Pachebat J.A."/>
            <person name="Golyshin P.N."/>
            <person name="Denman S."/>
            <person name="Mcdonald J.E."/>
        </authorList>
    </citation>
    <scope>NUCLEOTIDE SEQUENCE [LARGE SCALE GENOMIC DNA]</scope>
    <source>
        <strain evidence="8 9">FRB141</strain>
    </source>
</reference>
<dbReference type="GO" id="GO:0006310">
    <property type="term" value="P:DNA recombination"/>
    <property type="evidence" value="ECO:0007669"/>
    <property type="project" value="UniProtKB-KW"/>
</dbReference>
<dbReference type="InterPro" id="IPR002104">
    <property type="entry name" value="Integrase_catalytic"/>
</dbReference>
<dbReference type="SUPFAM" id="SSF56349">
    <property type="entry name" value="DNA breaking-rejoining enzymes"/>
    <property type="match status" value="1"/>
</dbReference>
<dbReference type="GO" id="GO:0003677">
    <property type="term" value="F:DNA binding"/>
    <property type="evidence" value="ECO:0007669"/>
    <property type="project" value="UniProtKB-UniRule"/>
</dbReference>
<keyword evidence="2" id="KW-0229">DNA integration</keyword>
<dbReference type="InterPro" id="IPR010998">
    <property type="entry name" value="Integrase_recombinase_N"/>
</dbReference>
<dbReference type="PROSITE" id="PS51900">
    <property type="entry name" value="CB"/>
    <property type="match status" value="1"/>
</dbReference>
<gene>
    <name evidence="8" type="ORF">BIY26_05535</name>
</gene>
<evidence type="ECO:0000256" key="4">
    <source>
        <dbReference type="ARBA" id="ARBA00023172"/>
    </source>
</evidence>
<protein>
    <submittedName>
        <fullName evidence="8">Integrase</fullName>
    </submittedName>
</protein>
<dbReference type="InterPro" id="IPR011010">
    <property type="entry name" value="DNA_brk_join_enz"/>
</dbReference>
<comment type="caution">
    <text evidence="8">The sequence shown here is derived from an EMBL/GenBank/DDBJ whole genome shotgun (WGS) entry which is preliminary data.</text>
</comment>
<dbReference type="Pfam" id="PF13356">
    <property type="entry name" value="Arm-DNA-bind_3"/>
    <property type="match status" value="1"/>
</dbReference>
<dbReference type="GO" id="GO:0015074">
    <property type="term" value="P:DNA integration"/>
    <property type="evidence" value="ECO:0007669"/>
    <property type="project" value="UniProtKB-KW"/>
</dbReference>
<dbReference type="Pfam" id="PF00589">
    <property type="entry name" value="Phage_integrase"/>
    <property type="match status" value="1"/>
</dbReference>
<evidence type="ECO:0000259" key="7">
    <source>
        <dbReference type="PROSITE" id="PS51900"/>
    </source>
</evidence>
<dbReference type="Gene3D" id="1.10.443.10">
    <property type="entry name" value="Intergrase catalytic core"/>
    <property type="match status" value="1"/>
</dbReference>
<proteinExistence type="inferred from homology"/>
<feature type="domain" description="Core-binding (CB)" evidence="7">
    <location>
        <begin position="96"/>
        <end position="176"/>
    </location>
</feature>
<keyword evidence="4" id="KW-0233">DNA recombination</keyword>
<name>A0AAE8ERP3_9GAMM</name>
<organism evidence="8 9">
    <name type="scientific">Brenneria goodwinii</name>
    <dbReference type="NCBI Taxonomy" id="1109412"/>
    <lineage>
        <taxon>Bacteria</taxon>
        <taxon>Pseudomonadati</taxon>
        <taxon>Pseudomonadota</taxon>
        <taxon>Gammaproteobacteria</taxon>
        <taxon>Enterobacterales</taxon>
        <taxon>Pectobacteriaceae</taxon>
        <taxon>Brenneria</taxon>
    </lineage>
</organism>